<dbReference type="PIRSF" id="PIRSF003230">
    <property type="entry name" value="YbgC"/>
    <property type="match status" value="1"/>
</dbReference>
<dbReference type="InterPro" id="IPR006684">
    <property type="entry name" value="YbgC/YbaW"/>
</dbReference>
<dbReference type="RefSeq" id="WP_313833545.1">
    <property type="nucleotide sequence ID" value="NZ_JAQOUE010000001.1"/>
</dbReference>
<protein>
    <submittedName>
        <fullName evidence="3">YbgC/FadM family acyl-CoA thioesterase</fullName>
        <ecNumber evidence="3">3.1.2.-</ecNumber>
    </submittedName>
</protein>
<dbReference type="InterPro" id="IPR050563">
    <property type="entry name" value="4-hydroxybenzoyl-CoA_TE"/>
</dbReference>
<dbReference type="CDD" id="cd00586">
    <property type="entry name" value="4HBT"/>
    <property type="match status" value="1"/>
</dbReference>
<dbReference type="Proteomes" id="UP001250932">
    <property type="component" value="Unassembled WGS sequence"/>
</dbReference>
<organism evidence="3 4">
    <name type="scientific">Candidatus Nitronereus thalassa</name>
    <dbReference type="NCBI Taxonomy" id="3020898"/>
    <lineage>
        <taxon>Bacteria</taxon>
        <taxon>Pseudomonadati</taxon>
        <taxon>Nitrospirota</taxon>
        <taxon>Nitrospiria</taxon>
        <taxon>Nitrospirales</taxon>
        <taxon>Nitrospiraceae</taxon>
        <taxon>Candidatus Nitronereus</taxon>
    </lineage>
</organism>
<dbReference type="GO" id="GO:0016787">
    <property type="term" value="F:hydrolase activity"/>
    <property type="evidence" value="ECO:0007669"/>
    <property type="project" value="UniProtKB-KW"/>
</dbReference>
<dbReference type="Pfam" id="PF13279">
    <property type="entry name" value="4HBT_2"/>
    <property type="match status" value="1"/>
</dbReference>
<comment type="similarity">
    <text evidence="1">Belongs to the 4-hydroxybenzoyl-CoA thioesterase family.</text>
</comment>
<dbReference type="SUPFAM" id="SSF54637">
    <property type="entry name" value="Thioesterase/thiol ester dehydrase-isomerase"/>
    <property type="match status" value="1"/>
</dbReference>
<evidence type="ECO:0000313" key="3">
    <source>
        <dbReference type="EMBL" id="MDT7043062.1"/>
    </source>
</evidence>
<dbReference type="EC" id="3.1.2.-" evidence="3"/>
<keyword evidence="2 3" id="KW-0378">Hydrolase</keyword>
<dbReference type="PANTHER" id="PTHR31793">
    <property type="entry name" value="4-HYDROXYBENZOYL-COA THIOESTERASE FAMILY MEMBER"/>
    <property type="match status" value="1"/>
</dbReference>
<evidence type="ECO:0000256" key="2">
    <source>
        <dbReference type="ARBA" id="ARBA00022801"/>
    </source>
</evidence>
<comment type="caution">
    <text evidence="3">The sequence shown here is derived from an EMBL/GenBank/DDBJ whole genome shotgun (WGS) entry which is preliminary data.</text>
</comment>
<dbReference type="InterPro" id="IPR029069">
    <property type="entry name" value="HotDog_dom_sf"/>
</dbReference>
<dbReference type="Gene3D" id="3.10.129.10">
    <property type="entry name" value="Hotdog Thioesterase"/>
    <property type="match status" value="1"/>
</dbReference>
<reference evidence="3 4" key="1">
    <citation type="journal article" date="2023" name="ISME J.">
        <title>Cultivation and genomic characterization of novel and ubiquitous marine nitrite-oxidizing bacteria from the Nitrospirales.</title>
        <authorList>
            <person name="Mueller A.J."/>
            <person name="Daebeler A."/>
            <person name="Herbold C.W."/>
            <person name="Kirkegaard R.H."/>
            <person name="Daims H."/>
        </authorList>
    </citation>
    <scope>NUCLEOTIDE SEQUENCE [LARGE SCALE GENOMIC DNA]</scope>
    <source>
        <strain evidence="3 4">EB</strain>
    </source>
</reference>
<accession>A0ABU3K9H2</accession>
<gene>
    <name evidence="3" type="ORF">PPG34_11915</name>
</gene>
<sequence>MDIKIYYEDTDCGGVVYYANFLKYFERARTEYLADHGLSVAELQKQGTLFLVTHAELFYRSSAHYGETLEINTKVTPSRKTSLIFTHTIQEQQTHRVVVEGSATLVTVDSTGKVRRVPPLVLQALPNINSTD</sequence>
<proteinExistence type="inferred from homology"/>
<evidence type="ECO:0000313" key="4">
    <source>
        <dbReference type="Proteomes" id="UP001250932"/>
    </source>
</evidence>
<evidence type="ECO:0000256" key="1">
    <source>
        <dbReference type="ARBA" id="ARBA00005953"/>
    </source>
</evidence>
<keyword evidence="4" id="KW-1185">Reference proteome</keyword>
<dbReference type="NCBIfam" id="TIGR00051">
    <property type="entry name" value="YbgC/FadM family acyl-CoA thioesterase"/>
    <property type="match status" value="1"/>
</dbReference>
<dbReference type="PANTHER" id="PTHR31793:SF37">
    <property type="entry name" value="ACYL-COA THIOESTER HYDROLASE YBGC"/>
    <property type="match status" value="1"/>
</dbReference>
<name>A0ABU3K9H2_9BACT</name>
<dbReference type="EMBL" id="JAQOUE010000001">
    <property type="protein sequence ID" value="MDT7043062.1"/>
    <property type="molecule type" value="Genomic_DNA"/>
</dbReference>